<dbReference type="EMBL" id="WIAO01000005">
    <property type="protein sequence ID" value="MQM25254.1"/>
    <property type="molecule type" value="Genomic_DNA"/>
</dbReference>
<dbReference type="AlphaFoldDB" id="A0A6L5G6H9"/>
<keyword evidence="3" id="KW-0378">Hydrolase</keyword>
<keyword evidence="7" id="KW-1185">Reference proteome</keyword>
<evidence type="ECO:0000256" key="3">
    <source>
        <dbReference type="ARBA" id="ARBA00022801"/>
    </source>
</evidence>
<evidence type="ECO:0000313" key="6">
    <source>
        <dbReference type="EMBL" id="MQM25254.1"/>
    </source>
</evidence>
<accession>A0A6L5G6H9</accession>
<evidence type="ECO:0000256" key="1">
    <source>
        <dbReference type="ARBA" id="ARBA00022722"/>
    </source>
</evidence>
<reference evidence="6 7" key="1">
    <citation type="submission" date="2019-10" db="EMBL/GenBank/DDBJ databases">
        <title>Glycomyces albidus sp. nov., a novel actinomycete isolated from rhizosphere soil of wheat (Triticum aestivum L.).</title>
        <authorList>
            <person name="Qian L."/>
        </authorList>
    </citation>
    <scope>NUCLEOTIDE SEQUENCE [LARGE SCALE GENOMIC DNA]</scope>
    <source>
        <strain evidence="6 7">NEAU-7082</strain>
    </source>
</reference>
<evidence type="ECO:0000259" key="5">
    <source>
        <dbReference type="Pfam" id="PF01850"/>
    </source>
</evidence>
<dbReference type="InterPro" id="IPR002716">
    <property type="entry name" value="PIN_dom"/>
</dbReference>
<dbReference type="SUPFAM" id="SSF88723">
    <property type="entry name" value="PIN domain-like"/>
    <property type="match status" value="1"/>
</dbReference>
<dbReference type="GO" id="GO:0046872">
    <property type="term" value="F:metal ion binding"/>
    <property type="evidence" value="ECO:0007669"/>
    <property type="project" value="UniProtKB-KW"/>
</dbReference>
<dbReference type="RefSeq" id="WP_153024405.1">
    <property type="nucleotide sequence ID" value="NZ_WIAO01000005.1"/>
</dbReference>
<feature type="domain" description="PIN" evidence="5">
    <location>
        <begin position="10"/>
        <end position="132"/>
    </location>
</feature>
<evidence type="ECO:0000313" key="7">
    <source>
        <dbReference type="Proteomes" id="UP000477750"/>
    </source>
</evidence>
<keyword evidence="2" id="KW-0479">Metal-binding</keyword>
<comment type="caution">
    <text evidence="6">The sequence shown here is derived from an EMBL/GenBank/DDBJ whole genome shotgun (WGS) entry which is preliminary data.</text>
</comment>
<evidence type="ECO:0000256" key="4">
    <source>
        <dbReference type="ARBA" id="ARBA00022842"/>
    </source>
</evidence>
<dbReference type="Proteomes" id="UP000477750">
    <property type="component" value="Unassembled WGS sequence"/>
</dbReference>
<name>A0A6L5G6H9_9ACTN</name>
<protein>
    <submittedName>
        <fullName evidence="6">PIN domain-containing protein</fullName>
    </submittedName>
</protein>
<dbReference type="GO" id="GO:0004518">
    <property type="term" value="F:nuclease activity"/>
    <property type="evidence" value="ECO:0007669"/>
    <property type="project" value="UniProtKB-KW"/>
</dbReference>
<dbReference type="InterPro" id="IPR029060">
    <property type="entry name" value="PIN-like_dom_sf"/>
</dbReference>
<dbReference type="Pfam" id="PF01850">
    <property type="entry name" value="PIN"/>
    <property type="match status" value="1"/>
</dbReference>
<proteinExistence type="predicted"/>
<gene>
    <name evidence="6" type="ORF">GFD30_06675</name>
</gene>
<sequence length="160" mass="17679">MTLPDNPDTVCFDANLYINFLNGAGPHLIVESLLRHAEAGRLEIHVPTLCFLEVRGWPSGAYDDDRDREALSLITRPYCIPVEFNLAVGRIGRDLLSKYPQLKNFDAGQIASAAYAHSDVFLTSDRQLLSIGKYEGVQIAEPYLPAGLPPLIIQDQLDGL</sequence>
<organism evidence="6 7">
    <name type="scientific">Glycomyces albidus</name>
    <dbReference type="NCBI Taxonomy" id="2656774"/>
    <lineage>
        <taxon>Bacteria</taxon>
        <taxon>Bacillati</taxon>
        <taxon>Actinomycetota</taxon>
        <taxon>Actinomycetes</taxon>
        <taxon>Glycomycetales</taxon>
        <taxon>Glycomycetaceae</taxon>
        <taxon>Glycomyces</taxon>
    </lineage>
</organism>
<evidence type="ECO:0000256" key="2">
    <source>
        <dbReference type="ARBA" id="ARBA00022723"/>
    </source>
</evidence>
<dbReference type="GO" id="GO:0016787">
    <property type="term" value="F:hydrolase activity"/>
    <property type="evidence" value="ECO:0007669"/>
    <property type="project" value="UniProtKB-KW"/>
</dbReference>
<keyword evidence="4" id="KW-0460">Magnesium</keyword>
<keyword evidence="1" id="KW-0540">Nuclease</keyword>